<proteinExistence type="predicted"/>
<sequence>MKKKEKCNIHLSPNIKTRTLNHIPLSCVSREKNRAEKLHLSSI</sequence>
<gene>
    <name evidence="1" type="ORF">BOLC3T16755H</name>
</gene>
<reference evidence="1" key="1">
    <citation type="submission" date="2018-11" db="EMBL/GenBank/DDBJ databases">
        <authorList>
            <consortium name="Genoscope - CEA"/>
            <person name="William W."/>
        </authorList>
    </citation>
    <scope>NUCLEOTIDE SEQUENCE</scope>
</reference>
<protein>
    <submittedName>
        <fullName evidence="1">Uncharacterized protein</fullName>
    </submittedName>
</protein>
<accession>A0A3P6AHM3</accession>
<dbReference type="EMBL" id="LR031872">
    <property type="protein sequence ID" value="VDC93276.1"/>
    <property type="molecule type" value="Genomic_DNA"/>
</dbReference>
<organism evidence="1">
    <name type="scientific">Brassica oleracea</name>
    <name type="common">Wild cabbage</name>
    <dbReference type="NCBI Taxonomy" id="3712"/>
    <lineage>
        <taxon>Eukaryota</taxon>
        <taxon>Viridiplantae</taxon>
        <taxon>Streptophyta</taxon>
        <taxon>Embryophyta</taxon>
        <taxon>Tracheophyta</taxon>
        <taxon>Spermatophyta</taxon>
        <taxon>Magnoliopsida</taxon>
        <taxon>eudicotyledons</taxon>
        <taxon>Gunneridae</taxon>
        <taxon>Pentapetalae</taxon>
        <taxon>rosids</taxon>
        <taxon>malvids</taxon>
        <taxon>Brassicales</taxon>
        <taxon>Brassicaceae</taxon>
        <taxon>Brassiceae</taxon>
        <taxon>Brassica</taxon>
    </lineage>
</organism>
<evidence type="ECO:0000313" key="1">
    <source>
        <dbReference type="EMBL" id="VDC93276.1"/>
    </source>
</evidence>
<name>A0A3P6AHM3_BRAOL</name>
<dbReference type="AlphaFoldDB" id="A0A3P6AHM3"/>